<reference evidence="2 3" key="1">
    <citation type="submission" date="2018-03" db="EMBL/GenBank/DDBJ databases">
        <title>Genomic Encyclopedia of Archaeal and Bacterial Type Strains, Phase II (KMG-II): from individual species to whole genera.</title>
        <authorList>
            <person name="Goeker M."/>
        </authorList>
    </citation>
    <scope>NUCLEOTIDE SEQUENCE [LARGE SCALE GENOMIC DNA]</scope>
    <source>
        <strain evidence="2 3">DSM 100673</strain>
    </source>
</reference>
<dbReference type="SUPFAM" id="SSF52833">
    <property type="entry name" value="Thioredoxin-like"/>
    <property type="match status" value="1"/>
</dbReference>
<sequence length="224" mass="25236">MSLPILYSFRRCPYAIRARLAVAIAGVRVELREVLLRDKAALFLETSPSATVPCLKVGSVVMDESFDIMMWALGQNDPNGWLDMPNVGFELIKEADGPFKQALDSTKYHTRYPDLSPDMSRKKAMDFLVRLDAQIDCQSWLFGDKPSIADMAILPFVRQFAFIDKPRFDVDAGASTRRWLETFLASGLFSDIMPKLPIWQEGDPVTLLDHQIVWPSGQAQPAPQ</sequence>
<dbReference type="AlphaFoldDB" id="A0A2P8F848"/>
<evidence type="ECO:0000313" key="2">
    <source>
        <dbReference type="EMBL" id="PSL17903.1"/>
    </source>
</evidence>
<dbReference type="Proteomes" id="UP000240418">
    <property type="component" value="Unassembled WGS sequence"/>
</dbReference>
<dbReference type="InterPro" id="IPR004045">
    <property type="entry name" value="Glutathione_S-Trfase_N"/>
</dbReference>
<evidence type="ECO:0000313" key="3">
    <source>
        <dbReference type="Proteomes" id="UP000240418"/>
    </source>
</evidence>
<dbReference type="Gene3D" id="1.20.1050.10">
    <property type="match status" value="1"/>
</dbReference>
<gene>
    <name evidence="2" type="ORF">CLV88_114116</name>
</gene>
<protein>
    <submittedName>
        <fullName evidence="2">Glutathione S-transferase</fullName>
    </submittedName>
</protein>
<keyword evidence="3" id="KW-1185">Reference proteome</keyword>
<dbReference type="RefSeq" id="WP_106609759.1">
    <property type="nucleotide sequence ID" value="NZ_PYGJ01000014.1"/>
</dbReference>
<dbReference type="GO" id="GO:0016740">
    <property type="term" value="F:transferase activity"/>
    <property type="evidence" value="ECO:0007669"/>
    <property type="project" value="UniProtKB-KW"/>
</dbReference>
<dbReference type="InterPro" id="IPR050983">
    <property type="entry name" value="GST_Omega/HSP26"/>
</dbReference>
<dbReference type="Gene3D" id="3.40.30.10">
    <property type="entry name" value="Glutaredoxin"/>
    <property type="match status" value="1"/>
</dbReference>
<dbReference type="InterPro" id="IPR036282">
    <property type="entry name" value="Glutathione-S-Trfase_C_sf"/>
</dbReference>
<name>A0A2P8F848_9RHOB</name>
<dbReference type="Pfam" id="PF13417">
    <property type="entry name" value="GST_N_3"/>
    <property type="match status" value="1"/>
</dbReference>
<dbReference type="Pfam" id="PF13410">
    <property type="entry name" value="GST_C_2"/>
    <property type="match status" value="1"/>
</dbReference>
<organism evidence="2 3">
    <name type="scientific">Shimia abyssi</name>
    <dbReference type="NCBI Taxonomy" id="1662395"/>
    <lineage>
        <taxon>Bacteria</taxon>
        <taxon>Pseudomonadati</taxon>
        <taxon>Pseudomonadota</taxon>
        <taxon>Alphaproteobacteria</taxon>
        <taxon>Rhodobacterales</taxon>
        <taxon>Roseobacteraceae</taxon>
    </lineage>
</organism>
<comment type="caution">
    <text evidence="2">The sequence shown here is derived from an EMBL/GenBank/DDBJ whole genome shotgun (WGS) entry which is preliminary data.</text>
</comment>
<dbReference type="PROSITE" id="PS50404">
    <property type="entry name" value="GST_NTER"/>
    <property type="match status" value="1"/>
</dbReference>
<dbReference type="OrthoDB" id="9813092at2"/>
<dbReference type="PANTHER" id="PTHR43968">
    <property type="match status" value="1"/>
</dbReference>
<dbReference type="GO" id="GO:0005737">
    <property type="term" value="C:cytoplasm"/>
    <property type="evidence" value="ECO:0007669"/>
    <property type="project" value="TreeGrafter"/>
</dbReference>
<dbReference type="SUPFAM" id="SSF47616">
    <property type="entry name" value="GST C-terminal domain-like"/>
    <property type="match status" value="1"/>
</dbReference>
<keyword evidence="2" id="KW-0808">Transferase</keyword>
<evidence type="ECO:0000259" key="1">
    <source>
        <dbReference type="PROSITE" id="PS50404"/>
    </source>
</evidence>
<accession>A0A2P8F848</accession>
<proteinExistence type="predicted"/>
<dbReference type="InterPro" id="IPR036249">
    <property type="entry name" value="Thioredoxin-like_sf"/>
</dbReference>
<dbReference type="EMBL" id="PYGJ01000014">
    <property type="protein sequence ID" value="PSL17903.1"/>
    <property type="molecule type" value="Genomic_DNA"/>
</dbReference>
<dbReference type="PANTHER" id="PTHR43968:SF6">
    <property type="entry name" value="GLUTATHIONE S-TRANSFERASE OMEGA"/>
    <property type="match status" value="1"/>
</dbReference>
<dbReference type="CDD" id="cd03196">
    <property type="entry name" value="GST_C_5"/>
    <property type="match status" value="1"/>
</dbReference>
<feature type="domain" description="GST N-terminal" evidence="1">
    <location>
        <begin position="2"/>
        <end position="80"/>
    </location>
</feature>